<evidence type="ECO:0000256" key="1">
    <source>
        <dbReference type="ARBA" id="ARBA00022723"/>
    </source>
</evidence>
<dbReference type="InterPro" id="IPR010666">
    <property type="entry name" value="Znf_GRF"/>
</dbReference>
<keyword evidence="6" id="KW-0472">Membrane</keyword>
<dbReference type="GO" id="GO:0008270">
    <property type="term" value="F:zinc ion binding"/>
    <property type="evidence" value="ECO:0007669"/>
    <property type="project" value="UniProtKB-KW"/>
</dbReference>
<organism evidence="8">
    <name type="scientific">Arabidopsis thaliana</name>
    <name type="common">Mouse-ear cress</name>
    <dbReference type="NCBI Taxonomy" id="3702"/>
    <lineage>
        <taxon>Eukaryota</taxon>
        <taxon>Viridiplantae</taxon>
        <taxon>Streptophyta</taxon>
        <taxon>Embryophyta</taxon>
        <taxon>Tracheophyta</taxon>
        <taxon>Spermatophyta</taxon>
        <taxon>Magnoliopsida</taxon>
        <taxon>eudicotyledons</taxon>
        <taxon>Gunneridae</taxon>
        <taxon>Pentapetalae</taxon>
        <taxon>rosids</taxon>
        <taxon>malvids</taxon>
        <taxon>Brassicales</taxon>
        <taxon>Brassicaceae</taxon>
        <taxon>Camelineae</taxon>
        <taxon>Arabidopsis</taxon>
    </lineage>
</organism>
<dbReference type="Pfam" id="PF06839">
    <property type="entry name" value="Zn_ribbon_GRF"/>
    <property type="match status" value="1"/>
</dbReference>
<keyword evidence="2 4" id="KW-0863">Zinc-finger</keyword>
<dbReference type="PANTHER" id="PTHR33248">
    <property type="entry name" value="ZINC ION-BINDING PROTEIN"/>
    <property type="match status" value="1"/>
</dbReference>
<evidence type="ECO:0000256" key="3">
    <source>
        <dbReference type="ARBA" id="ARBA00022833"/>
    </source>
</evidence>
<accession>A0MEP9</accession>
<feature type="domain" description="GRF-type" evidence="7">
    <location>
        <begin position="26"/>
        <end position="65"/>
    </location>
</feature>
<evidence type="ECO:0000259" key="7">
    <source>
        <dbReference type="PROSITE" id="PS51999"/>
    </source>
</evidence>
<keyword evidence="6" id="KW-1133">Transmembrane helix</keyword>
<reference evidence="8" key="1">
    <citation type="submission" date="2006-05" db="EMBL/GenBank/DDBJ databases">
        <title>Simultaneous high-throughput recombinational cloning of open reading frames in closed and open configurations.</title>
        <authorList>
            <person name="Underwood B.A."/>
            <person name="Vanderhaeghen R."/>
            <person name="Whitford R."/>
            <person name="Town C.D."/>
            <person name="Hilson P."/>
        </authorList>
    </citation>
    <scope>NUCLEOTIDE SEQUENCE</scope>
</reference>
<protein>
    <recommendedName>
        <fullName evidence="7">GRF-type domain-containing protein</fullName>
    </recommendedName>
</protein>
<proteinExistence type="evidence at transcript level"/>
<evidence type="ECO:0000256" key="2">
    <source>
        <dbReference type="ARBA" id="ARBA00022771"/>
    </source>
</evidence>
<keyword evidence="1" id="KW-0479">Metal-binding</keyword>
<keyword evidence="5" id="KW-0175">Coiled coil</keyword>
<feature type="transmembrane region" description="Helical" evidence="6">
    <location>
        <begin position="121"/>
        <end position="144"/>
    </location>
</feature>
<evidence type="ECO:0000313" key="8">
    <source>
        <dbReference type="EMBL" id="ABK28512.1"/>
    </source>
</evidence>
<keyword evidence="6" id="KW-0812">Transmembrane</keyword>
<evidence type="ECO:0000256" key="5">
    <source>
        <dbReference type="SAM" id="Coils"/>
    </source>
</evidence>
<feature type="non-terminal residue" evidence="8">
    <location>
        <position position="157"/>
    </location>
</feature>
<dbReference type="ExpressionAtlas" id="A0MEP9">
    <property type="expression patterns" value="baseline and differential"/>
</dbReference>
<evidence type="ECO:0000256" key="4">
    <source>
        <dbReference type="PROSITE-ProRule" id="PRU01343"/>
    </source>
</evidence>
<sequence length="157" mass="17808">MSSNSENSIASTQSVSRWGRGLPSKCHCGLDVVIYTSSSAKNPGRPYFRCPTRLDDHLFKWVEDGTYEVVVDSWPKLAGFDSELSAAKSEVSVELEALQAMVKELKEEVMRSERENQKWKLMIKLCCFCLAFIIIVIVFGILMFPKINEQRLFLGYG</sequence>
<name>A0MEP9_ARATH</name>
<dbReference type="PROSITE" id="PS51999">
    <property type="entry name" value="ZF_GRF"/>
    <property type="match status" value="1"/>
</dbReference>
<dbReference type="AlphaFoldDB" id="A0MEP9"/>
<dbReference type="EMBL" id="DQ653021">
    <property type="protein sequence ID" value="ABK28512.1"/>
    <property type="molecule type" value="mRNA"/>
</dbReference>
<keyword evidence="3" id="KW-0862">Zinc</keyword>
<evidence type="ECO:0000256" key="6">
    <source>
        <dbReference type="SAM" id="Phobius"/>
    </source>
</evidence>
<feature type="coiled-coil region" evidence="5">
    <location>
        <begin position="88"/>
        <end position="122"/>
    </location>
</feature>